<dbReference type="EMBL" id="JH166022">
    <property type="protein sequence ID" value="EHA98314.1"/>
    <property type="molecule type" value="Genomic_DNA"/>
</dbReference>
<comment type="similarity">
    <text evidence="10">Belongs to the G-protein coupled receptor 1 family.</text>
</comment>
<dbReference type="PROSITE" id="PS50262">
    <property type="entry name" value="G_PROTEIN_RECEP_F1_2"/>
    <property type="match status" value="1"/>
</dbReference>
<feature type="transmembrane region" description="Helical" evidence="11">
    <location>
        <begin position="293"/>
        <end position="322"/>
    </location>
</feature>
<dbReference type="PANTHER" id="PTHR48018">
    <property type="entry name" value="OLFACTORY RECEPTOR"/>
    <property type="match status" value="1"/>
</dbReference>
<evidence type="ECO:0000256" key="2">
    <source>
        <dbReference type="ARBA" id="ARBA00022606"/>
    </source>
</evidence>
<dbReference type="FunFam" id="1.20.1070.10:FF:000003">
    <property type="entry name" value="Olfactory receptor"/>
    <property type="match status" value="1"/>
</dbReference>
<keyword evidence="8 10" id="KW-0675">Receptor</keyword>
<dbReference type="SUPFAM" id="SSF81321">
    <property type="entry name" value="Family A G protein-coupled receptor-like"/>
    <property type="match status" value="1"/>
</dbReference>
<dbReference type="AlphaFoldDB" id="G5AMQ4"/>
<evidence type="ECO:0000259" key="12">
    <source>
        <dbReference type="PROSITE" id="PS50262"/>
    </source>
</evidence>
<keyword evidence="9 10" id="KW-0807">Transducer</keyword>
<keyword evidence="6 10" id="KW-0297">G-protein coupled receptor</keyword>
<keyword evidence="7 11" id="KW-0472">Membrane</keyword>
<dbReference type="Proteomes" id="UP000006813">
    <property type="component" value="Unassembled WGS sequence"/>
</dbReference>
<dbReference type="GO" id="GO:0004930">
    <property type="term" value="F:G protein-coupled receptor activity"/>
    <property type="evidence" value="ECO:0007669"/>
    <property type="project" value="UniProtKB-KW"/>
</dbReference>
<evidence type="ECO:0000313" key="13">
    <source>
        <dbReference type="EMBL" id="EHA98314.1"/>
    </source>
</evidence>
<keyword evidence="5 11" id="KW-1133">Transmembrane helix</keyword>
<dbReference type="FunCoup" id="G5AMQ4">
    <property type="interactions" value="552"/>
</dbReference>
<dbReference type="InterPro" id="IPR000276">
    <property type="entry name" value="GPCR_Rhodpsn"/>
</dbReference>
<evidence type="ECO:0000256" key="8">
    <source>
        <dbReference type="ARBA" id="ARBA00023170"/>
    </source>
</evidence>
<dbReference type="InterPro" id="IPR017452">
    <property type="entry name" value="GPCR_Rhodpsn_7TM"/>
</dbReference>
<feature type="transmembrane region" description="Helical" evidence="11">
    <location>
        <begin position="334"/>
        <end position="357"/>
    </location>
</feature>
<feature type="transmembrane region" description="Helical" evidence="11">
    <location>
        <begin position="194"/>
        <end position="216"/>
    </location>
</feature>
<evidence type="ECO:0000256" key="5">
    <source>
        <dbReference type="ARBA" id="ARBA00022989"/>
    </source>
</evidence>
<accession>G5AMQ4</accession>
<dbReference type="InParanoid" id="G5AMQ4"/>
<feature type="transmembrane region" description="Helical" evidence="11">
    <location>
        <begin position="123"/>
        <end position="146"/>
    </location>
</feature>
<keyword evidence="3 10" id="KW-0812">Transmembrane</keyword>
<name>G5AMQ4_HETGA</name>
<protein>
    <submittedName>
        <fullName evidence="13">Olfactory receptor 9Q2</fullName>
    </submittedName>
</protein>
<dbReference type="CDD" id="cd15230">
    <property type="entry name" value="7tmA_OR5-like"/>
    <property type="match status" value="1"/>
</dbReference>
<dbReference type="PRINTS" id="PR00245">
    <property type="entry name" value="OLFACTORYR"/>
</dbReference>
<evidence type="ECO:0000256" key="1">
    <source>
        <dbReference type="ARBA" id="ARBA00004651"/>
    </source>
</evidence>
<organism evidence="13 14">
    <name type="scientific">Heterocephalus glaber</name>
    <name type="common">Naked mole rat</name>
    <dbReference type="NCBI Taxonomy" id="10181"/>
    <lineage>
        <taxon>Eukaryota</taxon>
        <taxon>Metazoa</taxon>
        <taxon>Chordata</taxon>
        <taxon>Craniata</taxon>
        <taxon>Vertebrata</taxon>
        <taxon>Euteleostomi</taxon>
        <taxon>Mammalia</taxon>
        <taxon>Eutheria</taxon>
        <taxon>Euarchontoglires</taxon>
        <taxon>Glires</taxon>
        <taxon>Rodentia</taxon>
        <taxon>Hystricomorpha</taxon>
        <taxon>Bathyergidae</taxon>
        <taxon>Heterocephalus</taxon>
    </lineage>
</organism>
<dbReference type="Pfam" id="PF13853">
    <property type="entry name" value="7tm_4"/>
    <property type="match status" value="1"/>
</dbReference>
<keyword evidence="4" id="KW-0552">Olfaction</keyword>
<evidence type="ECO:0000256" key="9">
    <source>
        <dbReference type="ARBA" id="ARBA00023224"/>
    </source>
</evidence>
<dbReference type="GO" id="GO:0004984">
    <property type="term" value="F:olfactory receptor activity"/>
    <property type="evidence" value="ECO:0007669"/>
    <property type="project" value="InterPro"/>
</dbReference>
<gene>
    <name evidence="13" type="ORF">GW7_11186</name>
</gene>
<comment type="subcellular location">
    <subcellularLocation>
        <location evidence="1">Cell membrane</location>
        <topology evidence="1">Multi-pass membrane protein</topology>
    </subcellularLocation>
</comment>
<dbReference type="PROSITE" id="PS00237">
    <property type="entry name" value="G_PROTEIN_RECEP_F1_1"/>
    <property type="match status" value="1"/>
</dbReference>
<evidence type="ECO:0000256" key="10">
    <source>
        <dbReference type="RuleBase" id="RU000688"/>
    </source>
</evidence>
<evidence type="ECO:0000256" key="7">
    <source>
        <dbReference type="ARBA" id="ARBA00023136"/>
    </source>
</evidence>
<dbReference type="InterPro" id="IPR000725">
    <property type="entry name" value="Olfact_rcpt"/>
</dbReference>
<evidence type="ECO:0000256" key="3">
    <source>
        <dbReference type="ARBA" id="ARBA00022692"/>
    </source>
</evidence>
<sequence>MRGKWPPHGNLRKLVPWFPRSGLNSKGLAVSRALEVGQVVPWIFLLTAGLCFHCRGVWLETLRKGECDQVRQGFTCVLFVADNAEMTVLRRGASGCMAEANLSVVTEFLLIAFTEFSERGLPLFLLFLAIYLSTLLGNVGMVVLICMDRRLHTPMYFLLSHLSFLDICYSSVTAPQLMAVLWEHGAVLSYTRCAAQFFLFTFFGAVDCYLLALMAYDRYVAVCQPLLYVTIMTRKARVGLVAGAYVAGFFSALVRTVSAFTLSFCGDNEIDFIFCDLPPLLKLTCGDSYTQEVVIIVFAIFVLPACMVVILVSYLLIIVTILRIRSAGGRAKTFSTCASHLTAVSLFFGTLIFMYLGGNSSRSSERDRVLSLFYTMVTPMLNPLIYSLRNKEVKEAVRKILHRLRLP</sequence>
<evidence type="ECO:0000256" key="11">
    <source>
        <dbReference type="SAM" id="Phobius"/>
    </source>
</evidence>
<feature type="transmembrane region" description="Helical" evidence="11">
    <location>
        <begin position="369"/>
        <end position="388"/>
    </location>
</feature>
<feature type="transmembrane region" description="Helical" evidence="11">
    <location>
        <begin position="158"/>
        <end position="182"/>
    </location>
</feature>
<evidence type="ECO:0000256" key="6">
    <source>
        <dbReference type="ARBA" id="ARBA00023040"/>
    </source>
</evidence>
<evidence type="ECO:0000256" key="4">
    <source>
        <dbReference type="ARBA" id="ARBA00022725"/>
    </source>
</evidence>
<keyword evidence="2" id="KW-0716">Sensory transduction</keyword>
<feature type="transmembrane region" description="Helical" evidence="11">
    <location>
        <begin position="236"/>
        <end position="254"/>
    </location>
</feature>
<dbReference type="PRINTS" id="PR00237">
    <property type="entry name" value="GPCRRHODOPSN"/>
</dbReference>
<feature type="domain" description="G-protein coupled receptors family 1 profile" evidence="12">
    <location>
        <begin position="137"/>
        <end position="386"/>
    </location>
</feature>
<dbReference type="GO" id="GO:0005886">
    <property type="term" value="C:plasma membrane"/>
    <property type="evidence" value="ECO:0007669"/>
    <property type="project" value="UniProtKB-SubCell"/>
</dbReference>
<evidence type="ECO:0000313" key="14">
    <source>
        <dbReference type="Proteomes" id="UP000006813"/>
    </source>
</evidence>
<proteinExistence type="inferred from homology"/>
<dbReference type="Gene3D" id="1.20.1070.10">
    <property type="entry name" value="Rhodopsin 7-helix transmembrane proteins"/>
    <property type="match status" value="1"/>
</dbReference>
<reference evidence="13 14" key="1">
    <citation type="journal article" date="2011" name="Nature">
        <title>Genome sequencing reveals insights into physiology and longevity of the naked mole rat.</title>
        <authorList>
            <person name="Kim E.B."/>
            <person name="Fang X."/>
            <person name="Fushan A.A."/>
            <person name="Huang Z."/>
            <person name="Lobanov A.V."/>
            <person name="Han L."/>
            <person name="Marino S.M."/>
            <person name="Sun X."/>
            <person name="Turanov A.A."/>
            <person name="Yang P."/>
            <person name="Yim S.H."/>
            <person name="Zhao X."/>
            <person name="Kasaikina M.V."/>
            <person name="Stoletzki N."/>
            <person name="Peng C."/>
            <person name="Polak P."/>
            <person name="Xiong Z."/>
            <person name="Kiezun A."/>
            <person name="Zhu Y."/>
            <person name="Chen Y."/>
            <person name="Kryukov G.V."/>
            <person name="Zhang Q."/>
            <person name="Peshkin L."/>
            <person name="Yang L."/>
            <person name="Bronson R.T."/>
            <person name="Buffenstein R."/>
            <person name="Wang B."/>
            <person name="Han C."/>
            <person name="Li Q."/>
            <person name="Chen L."/>
            <person name="Zhao W."/>
            <person name="Sunyaev S.R."/>
            <person name="Park T.J."/>
            <person name="Zhang G."/>
            <person name="Wang J."/>
            <person name="Gladyshev V.N."/>
        </authorList>
    </citation>
    <scope>NUCLEOTIDE SEQUENCE [LARGE SCALE GENOMIC DNA]</scope>
</reference>